<name>A0A975Q3S9_9SPHN</name>
<organism evidence="1 2">
    <name type="scientific">Sphingobium phenoxybenzoativorans</name>
    <dbReference type="NCBI Taxonomy" id="1592790"/>
    <lineage>
        <taxon>Bacteria</taxon>
        <taxon>Pseudomonadati</taxon>
        <taxon>Pseudomonadota</taxon>
        <taxon>Alphaproteobacteria</taxon>
        <taxon>Sphingomonadales</taxon>
        <taxon>Sphingomonadaceae</taxon>
        <taxon>Sphingobium</taxon>
    </lineage>
</organism>
<accession>A0A975Q3S9</accession>
<dbReference type="InterPro" id="IPR054248">
    <property type="entry name" value="DUF6975"/>
</dbReference>
<dbReference type="EMBL" id="CP073910">
    <property type="protein sequence ID" value="QUT07768.1"/>
    <property type="molecule type" value="Genomic_DNA"/>
</dbReference>
<dbReference type="Pfam" id="PF22391">
    <property type="entry name" value="DUF6975"/>
    <property type="match status" value="1"/>
</dbReference>
<proteinExistence type="predicted"/>
<protein>
    <submittedName>
        <fullName evidence="1">Uncharacterized protein</fullName>
    </submittedName>
</protein>
<evidence type="ECO:0000313" key="1">
    <source>
        <dbReference type="EMBL" id="QUT07768.1"/>
    </source>
</evidence>
<dbReference type="Proteomes" id="UP000681425">
    <property type="component" value="Chromosome"/>
</dbReference>
<dbReference type="AlphaFoldDB" id="A0A975Q3S9"/>
<dbReference type="OrthoDB" id="7468483at2"/>
<reference evidence="1" key="1">
    <citation type="submission" date="2021-04" db="EMBL/GenBank/DDBJ databases">
        <title>Isolation of p-tert-butylphenol degrading bacteria Sphingobium phenoxybenzoativorans Tas13 from active sludge.</title>
        <authorList>
            <person name="Li Y."/>
        </authorList>
    </citation>
    <scope>NUCLEOTIDE SEQUENCE</scope>
    <source>
        <strain evidence="1">Tas13</strain>
    </source>
</reference>
<keyword evidence="2" id="KW-1185">Reference proteome</keyword>
<evidence type="ECO:0000313" key="2">
    <source>
        <dbReference type="Proteomes" id="UP000681425"/>
    </source>
</evidence>
<dbReference type="KEGG" id="spph:KFK14_10520"/>
<sequence length="223" mass="23698">MQDAATIGRIGSISDILAALVAADGTGSHSYPAEAHPSMLTRSLANLADATHYLCMLHGRQPGVIDHAATRTTENAARAWLVQAADGFATERAFLTQVTVAVGPLPSTTGQSDSETAVLQQRHALDMLAQSDRRGCAMGAAIALVLDWQAVRNLLDVAAIRSGVEPKPCMLPLAPETLAIADAIAMEDEGIARAMQFGARQMLRQHRGLWDLLQARASVRARV</sequence>
<dbReference type="RefSeq" id="WP_070151297.1">
    <property type="nucleotide sequence ID" value="NZ_CP073910.1"/>
</dbReference>
<gene>
    <name evidence="1" type="ORF">KFK14_10520</name>
</gene>